<dbReference type="InterPro" id="IPR010982">
    <property type="entry name" value="Lambda_DNA-bd_dom_sf"/>
</dbReference>
<dbReference type="CDD" id="cd00093">
    <property type="entry name" value="HTH_XRE"/>
    <property type="match status" value="1"/>
</dbReference>
<dbReference type="Gene3D" id="2.10.109.10">
    <property type="entry name" value="Umud Fragment, subunit A"/>
    <property type="match status" value="1"/>
</dbReference>
<dbReference type="PANTHER" id="PTHR33516:SF2">
    <property type="entry name" value="LEXA REPRESSOR-RELATED"/>
    <property type="match status" value="1"/>
</dbReference>
<dbReference type="GO" id="GO:0004252">
    <property type="term" value="F:serine-type endopeptidase activity"/>
    <property type="evidence" value="ECO:0007669"/>
    <property type="project" value="UniProtKB-EC"/>
</dbReference>
<dbReference type="RefSeq" id="WP_307400316.1">
    <property type="nucleotide sequence ID" value="NZ_JAUSUX010000005.1"/>
</dbReference>
<dbReference type="Gene3D" id="1.10.260.40">
    <property type="entry name" value="lambda repressor-like DNA-binding domains"/>
    <property type="match status" value="1"/>
</dbReference>
<dbReference type="SUPFAM" id="SSF51306">
    <property type="entry name" value="LexA/Signal peptidase"/>
    <property type="match status" value="1"/>
</dbReference>
<evidence type="ECO:0000259" key="1">
    <source>
        <dbReference type="PROSITE" id="PS50943"/>
    </source>
</evidence>
<dbReference type="SUPFAM" id="SSF47413">
    <property type="entry name" value="lambda repressor-like DNA-binding domains"/>
    <property type="match status" value="1"/>
</dbReference>
<reference evidence="2 3" key="1">
    <citation type="submission" date="2023-07" db="EMBL/GenBank/DDBJ databases">
        <title>Genomic Encyclopedia of Type Strains, Phase IV (KMG-IV): sequencing the most valuable type-strain genomes for metagenomic binning, comparative biology and taxonomic classification.</title>
        <authorList>
            <person name="Goeker M."/>
        </authorList>
    </citation>
    <scope>NUCLEOTIDE SEQUENCE [LARGE SCALE GENOMIC DNA]</scope>
    <source>
        <strain evidence="2 3">DSM 12396</strain>
    </source>
</reference>
<organism evidence="2 3">
    <name type="scientific">Desulfofundulus luciae</name>
    <dbReference type="NCBI Taxonomy" id="74702"/>
    <lineage>
        <taxon>Bacteria</taxon>
        <taxon>Bacillati</taxon>
        <taxon>Bacillota</taxon>
        <taxon>Clostridia</taxon>
        <taxon>Eubacteriales</taxon>
        <taxon>Peptococcaceae</taxon>
        <taxon>Desulfofundulus</taxon>
    </lineage>
</organism>
<dbReference type="InterPro" id="IPR050077">
    <property type="entry name" value="LexA_repressor"/>
</dbReference>
<evidence type="ECO:0000313" key="2">
    <source>
        <dbReference type="EMBL" id="MDQ0285871.1"/>
    </source>
</evidence>
<evidence type="ECO:0000313" key="3">
    <source>
        <dbReference type="Proteomes" id="UP001225644"/>
    </source>
</evidence>
<proteinExistence type="predicted"/>
<dbReference type="Pfam" id="PF01381">
    <property type="entry name" value="HTH_3"/>
    <property type="match status" value="1"/>
</dbReference>
<dbReference type="PROSITE" id="PS50943">
    <property type="entry name" value="HTH_CROC1"/>
    <property type="match status" value="1"/>
</dbReference>
<protein>
    <submittedName>
        <fullName evidence="2">Repressor LexA</fullName>
        <ecNumber evidence="2">3.4.21.88</ecNumber>
    </submittedName>
</protein>
<dbReference type="InterPro" id="IPR039418">
    <property type="entry name" value="LexA-like"/>
</dbReference>
<dbReference type="InterPro" id="IPR015927">
    <property type="entry name" value="Peptidase_S24_S26A/B/C"/>
</dbReference>
<feature type="domain" description="HTH cro/C1-type" evidence="1">
    <location>
        <begin position="12"/>
        <end position="66"/>
    </location>
</feature>
<dbReference type="Proteomes" id="UP001225644">
    <property type="component" value="Unassembled WGS sequence"/>
</dbReference>
<accession>A0ABU0AZG7</accession>
<dbReference type="EC" id="3.4.21.88" evidence="2"/>
<dbReference type="CDD" id="cd06529">
    <property type="entry name" value="S24_LexA-like"/>
    <property type="match status" value="1"/>
</dbReference>
<dbReference type="EMBL" id="JAUSUX010000005">
    <property type="protein sequence ID" value="MDQ0285871.1"/>
    <property type="molecule type" value="Genomic_DNA"/>
</dbReference>
<dbReference type="PANTHER" id="PTHR33516">
    <property type="entry name" value="LEXA REPRESSOR"/>
    <property type="match status" value="1"/>
</dbReference>
<dbReference type="InterPro" id="IPR001387">
    <property type="entry name" value="Cro/C1-type_HTH"/>
</dbReference>
<dbReference type="SMART" id="SM00530">
    <property type="entry name" value="HTH_XRE"/>
    <property type="match status" value="1"/>
</dbReference>
<keyword evidence="2" id="KW-0378">Hydrolase</keyword>
<sequence>MKNYYEEIGKRIKIAREDRGLTQEQLGEKLGFTKTAINLYEKGKRRISIDDLKRISNVLGKPLSFFLGESLSPMETISSLIQKPLADFLPIKQIPLLGTISPGAPPYTDADILGYVSIDRELDADFAFKVRDDSMSGAGIMPGDIAICKKVDAVEPGQIVVALINGDEVTVRYIVSDDGLWKLRATNPHYEDVPFSPGVKKIHGIVVLIQKKPPTLAEGVYAGQTDDWVQVREVAAKYGISPEKAKLLLESFGRLMESEEEQADDNKEKE</sequence>
<name>A0ABU0AZG7_9FIRM</name>
<gene>
    <name evidence="2" type="ORF">J2Z49_000976</name>
</gene>
<comment type="caution">
    <text evidence="2">The sequence shown here is derived from an EMBL/GenBank/DDBJ whole genome shotgun (WGS) entry which is preliminary data.</text>
</comment>
<dbReference type="InterPro" id="IPR036286">
    <property type="entry name" value="LexA/Signal_pep-like_sf"/>
</dbReference>
<dbReference type="Pfam" id="PF00717">
    <property type="entry name" value="Peptidase_S24"/>
    <property type="match status" value="1"/>
</dbReference>
<keyword evidence="3" id="KW-1185">Reference proteome</keyword>